<protein>
    <submittedName>
        <fullName evidence="2">Uncharacterized protein</fullName>
    </submittedName>
</protein>
<reference evidence="2" key="2">
    <citation type="submission" date="2021-03" db="UniProtKB">
        <authorList>
            <consortium name="EnsemblPlants"/>
        </authorList>
    </citation>
    <scope>IDENTIFICATION</scope>
</reference>
<dbReference type="GO" id="GO:0003676">
    <property type="term" value="F:nucleic acid binding"/>
    <property type="evidence" value="ECO:0007669"/>
    <property type="project" value="InterPro"/>
</dbReference>
<dbReference type="Gramene" id="evm.model.08.1628">
    <property type="protein sequence ID" value="cds.evm.model.08.1628"/>
    <property type="gene ID" value="evm.TU.08.1628"/>
</dbReference>
<keyword evidence="3" id="KW-1185">Reference proteome</keyword>
<dbReference type="EnsemblPlants" id="evm.model.08.1628">
    <property type="protein sequence ID" value="cds.evm.model.08.1628"/>
    <property type="gene ID" value="evm.TU.08.1628"/>
</dbReference>
<proteinExistence type="predicted"/>
<dbReference type="InterPro" id="IPR012337">
    <property type="entry name" value="RNaseH-like_sf"/>
</dbReference>
<dbReference type="Proteomes" id="UP000596661">
    <property type="component" value="Chromosome 8"/>
</dbReference>
<dbReference type="InterPro" id="IPR036397">
    <property type="entry name" value="RNaseH_sf"/>
</dbReference>
<feature type="region of interest" description="Disordered" evidence="1">
    <location>
        <begin position="46"/>
        <end position="65"/>
    </location>
</feature>
<evidence type="ECO:0000313" key="2">
    <source>
        <dbReference type="EnsemblPlants" id="cds.evm.model.08.1628"/>
    </source>
</evidence>
<reference evidence="2" key="1">
    <citation type="submission" date="2018-11" db="EMBL/GenBank/DDBJ databases">
        <authorList>
            <person name="Grassa J C."/>
        </authorList>
    </citation>
    <scope>NUCLEOTIDE SEQUENCE [LARGE SCALE GENOMIC DNA]</scope>
</reference>
<accession>A0A803Q9A4</accession>
<sequence length="170" mass="18302">MGRLYGSMTEGISTEVMGCESSVDLWCALEALYGPSANLANKNNGLGGGSLGPGRGTRGGQNNRGRSVCYNRFDGTYIVSAPTSDPNKTSQSPTTFTVTPEMVDDAAWIIKRLHIDYGGEYQAFSNLVVENGIVFDHSYPDTSAQNGRAKRKHRHIVEIGLNLLAQASMP</sequence>
<dbReference type="SUPFAM" id="SSF53098">
    <property type="entry name" value="Ribonuclease H-like"/>
    <property type="match status" value="1"/>
</dbReference>
<evidence type="ECO:0000313" key="3">
    <source>
        <dbReference type="Proteomes" id="UP000596661"/>
    </source>
</evidence>
<dbReference type="AlphaFoldDB" id="A0A803Q9A4"/>
<dbReference type="Gene3D" id="3.30.420.10">
    <property type="entry name" value="Ribonuclease H-like superfamily/Ribonuclease H"/>
    <property type="match status" value="1"/>
</dbReference>
<dbReference type="EMBL" id="UZAU01000714">
    <property type="status" value="NOT_ANNOTATED_CDS"/>
    <property type="molecule type" value="Genomic_DNA"/>
</dbReference>
<name>A0A803Q9A4_CANSA</name>
<feature type="compositionally biased region" description="Gly residues" evidence="1">
    <location>
        <begin position="46"/>
        <end position="59"/>
    </location>
</feature>
<evidence type="ECO:0000256" key="1">
    <source>
        <dbReference type="SAM" id="MobiDB-lite"/>
    </source>
</evidence>
<organism evidence="2 3">
    <name type="scientific">Cannabis sativa</name>
    <name type="common">Hemp</name>
    <name type="synonym">Marijuana</name>
    <dbReference type="NCBI Taxonomy" id="3483"/>
    <lineage>
        <taxon>Eukaryota</taxon>
        <taxon>Viridiplantae</taxon>
        <taxon>Streptophyta</taxon>
        <taxon>Embryophyta</taxon>
        <taxon>Tracheophyta</taxon>
        <taxon>Spermatophyta</taxon>
        <taxon>Magnoliopsida</taxon>
        <taxon>eudicotyledons</taxon>
        <taxon>Gunneridae</taxon>
        <taxon>Pentapetalae</taxon>
        <taxon>rosids</taxon>
        <taxon>fabids</taxon>
        <taxon>Rosales</taxon>
        <taxon>Cannabaceae</taxon>
        <taxon>Cannabis</taxon>
    </lineage>
</organism>